<evidence type="ECO:0000313" key="3">
    <source>
        <dbReference type="Proteomes" id="UP001162156"/>
    </source>
</evidence>
<sequence>MEKVFSNRLKGFHIINYPPYVDVLLNMSKRILSPKLMSRVSVDLYISTNIQVTHLHLGYYKR</sequence>
<evidence type="ECO:0000313" key="2">
    <source>
        <dbReference type="EMBL" id="KAJ8926575.1"/>
    </source>
</evidence>
<name>A0AAV8WIF8_9CUCU</name>
<evidence type="ECO:0000259" key="1">
    <source>
        <dbReference type="Pfam" id="PF00650"/>
    </source>
</evidence>
<dbReference type="Gene3D" id="3.40.525.10">
    <property type="entry name" value="CRAL-TRIO lipid binding domain"/>
    <property type="match status" value="1"/>
</dbReference>
<dbReference type="AlphaFoldDB" id="A0AAV8WIF8"/>
<proteinExistence type="predicted"/>
<comment type="caution">
    <text evidence="2">The sequence shown here is derived from an EMBL/GenBank/DDBJ whole genome shotgun (WGS) entry which is preliminary data.</text>
</comment>
<dbReference type="InterPro" id="IPR036865">
    <property type="entry name" value="CRAL-TRIO_dom_sf"/>
</dbReference>
<reference evidence="2" key="1">
    <citation type="journal article" date="2023" name="Insect Mol. Biol.">
        <title>Genome sequencing provides insights into the evolution of gene families encoding plant cell wall-degrading enzymes in longhorned beetles.</title>
        <authorList>
            <person name="Shin N.R."/>
            <person name="Okamura Y."/>
            <person name="Kirsch R."/>
            <person name="Pauchet Y."/>
        </authorList>
    </citation>
    <scope>NUCLEOTIDE SEQUENCE</scope>
    <source>
        <strain evidence="2">RBIC_L_NR</strain>
    </source>
</reference>
<dbReference type="Pfam" id="PF00650">
    <property type="entry name" value="CRAL_TRIO"/>
    <property type="match status" value="1"/>
</dbReference>
<dbReference type="InterPro" id="IPR001251">
    <property type="entry name" value="CRAL-TRIO_dom"/>
</dbReference>
<keyword evidence="3" id="KW-1185">Reference proteome</keyword>
<accession>A0AAV8WIF8</accession>
<feature type="domain" description="CRAL-TRIO" evidence="1">
    <location>
        <begin position="1"/>
        <end position="43"/>
    </location>
</feature>
<organism evidence="2 3">
    <name type="scientific">Rhamnusium bicolor</name>
    <dbReference type="NCBI Taxonomy" id="1586634"/>
    <lineage>
        <taxon>Eukaryota</taxon>
        <taxon>Metazoa</taxon>
        <taxon>Ecdysozoa</taxon>
        <taxon>Arthropoda</taxon>
        <taxon>Hexapoda</taxon>
        <taxon>Insecta</taxon>
        <taxon>Pterygota</taxon>
        <taxon>Neoptera</taxon>
        <taxon>Endopterygota</taxon>
        <taxon>Coleoptera</taxon>
        <taxon>Polyphaga</taxon>
        <taxon>Cucujiformia</taxon>
        <taxon>Chrysomeloidea</taxon>
        <taxon>Cerambycidae</taxon>
        <taxon>Lepturinae</taxon>
        <taxon>Rhagiini</taxon>
        <taxon>Rhamnusium</taxon>
    </lineage>
</organism>
<dbReference type="Proteomes" id="UP001162156">
    <property type="component" value="Unassembled WGS sequence"/>
</dbReference>
<protein>
    <recommendedName>
        <fullName evidence="1">CRAL-TRIO domain-containing protein</fullName>
    </recommendedName>
</protein>
<dbReference type="SUPFAM" id="SSF52087">
    <property type="entry name" value="CRAL/TRIO domain"/>
    <property type="match status" value="1"/>
</dbReference>
<gene>
    <name evidence="2" type="ORF">NQ314_021046</name>
</gene>
<dbReference type="EMBL" id="JANEYF010005847">
    <property type="protein sequence ID" value="KAJ8926575.1"/>
    <property type="molecule type" value="Genomic_DNA"/>
</dbReference>